<dbReference type="InterPro" id="IPR015943">
    <property type="entry name" value="WD40/YVTN_repeat-like_dom_sf"/>
</dbReference>
<dbReference type="EMBL" id="JAAVTK010000024">
    <property type="protein sequence ID" value="NKI91847.1"/>
    <property type="molecule type" value="Genomic_DNA"/>
</dbReference>
<protein>
    <recommendedName>
        <fullName evidence="4">Photosynthesis system II assembly factor Ycf48/Hcf136-like domain-containing protein</fullName>
    </recommendedName>
</protein>
<organism evidence="2 3">
    <name type="scientific">Hymenobacter artigasi</name>
    <dbReference type="NCBI Taxonomy" id="2719616"/>
    <lineage>
        <taxon>Bacteria</taxon>
        <taxon>Pseudomonadati</taxon>
        <taxon>Bacteroidota</taxon>
        <taxon>Cytophagia</taxon>
        <taxon>Cytophagales</taxon>
        <taxon>Hymenobacteraceae</taxon>
        <taxon>Hymenobacter</taxon>
    </lineage>
</organism>
<feature type="signal peptide" evidence="1">
    <location>
        <begin position="1"/>
        <end position="20"/>
    </location>
</feature>
<name>A0ABX1HR42_9BACT</name>
<proteinExistence type="predicted"/>
<reference evidence="2 3" key="1">
    <citation type="submission" date="2020-03" db="EMBL/GenBank/DDBJ databases">
        <title>Genomic Encyclopedia of Type Strains, Phase IV (KMG-V): Genome sequencing to study the core and pangenomes of soil and plant-associated prokaryotes.</title>
        <authorList>
            <person name="Whitman W."/>
        </authorList>
    </citation>
    <scope>NUCLEOTIDE SEQUENCE [LARGE SCALE GENOMIC DNA]</scope>
    <source>
        <strain evidence="2 3">1B</strain>
    </source>
</reference>
<dbReference type="SUPFAM" id="SSF110296">
    <property type="entry name" value="Oligoxyloglucan reducing end-specific cellobiohydrolase"/>
    <property type="match status" value="1"/>
</dbReference>
<gene>
    <name evidence="2" type="ORF">HBN54_004470</name>
</gene>
<keyword evidence="3" id="KW-1185">Reference proteome</keyword>
<keyword evidence="1" id="KW-0732">Signal</keyword>
<evidence type="ECO:0008006" key="4">
    <source>
        <dbReference type="Google" id="ProtNLM"/>
    </source>
</evidence>
<evidence type="ECO:0000256" key="1">
    <source>
        <dbReference type="SAM" id="SignalP"/>
    </source>
</evidence>
<feature type="chain" id="PRO_5047033045" description="Photosynthesis system II assembly factor Ycf48/Hcf136-like domain-containing protein" evidence="1">
    <location>
        <begin position="21"/>
        <end position="140"/>
    </location>
</feature>
<dbReference type="Proteomes" id="UP000717634">
    <property type="component" value="Unassembled WGS sequence"/>
</dbReference>
<comment type="caution">
    <text evidence="2">The sequence shown here is derived from an EMBL/GenBank/DDBJ whole genome shotgun (WGS) entry which is preliminary data.</text>
</comment>
<evidence type="ECO:0000313" key="3">
    <source>
        <dbReference type="Proteomes" id="UP000717634"/>
    </source>
</evidence>
<dbReference type="RefSeq" id="WP_168675394.1">
    <property type="nucleotide sequence ID" value="NZ_JAAVTK010000024.1"/>
</dbReference>
<sequence length="140" mass="15203">MKRLLLSLSILLLNRSVTHAQWTSTGPGTQSLSSIAFFDAAYGWASGSAGSLYKTTDGGTTWQYIPNFATPGLLNRIRSVGIPSRYEVMLIWETPLNPQPTATYYSSNSGTVFAAREYGTLALVKSSVQKLIQALAFGNF</sequence>
<accession>A0ABX1HR42</accession>
<dbReference type="Gene3D" id="2.130.10.10">
    <property type="entry name" value="YVTN repeat-like/Quinoprotein amine dehydrogenase"/>
    <property type="match status" value="1"/>
</dbReference>
<evidence type="ECO:0000313" key="2">
    <source>
        <dbReference type="EMBL" id="NKI91847.1"/>
    </source>
</evidence>